<protein>
    <recommendedName>
        <fullName evidence="3">Pre-rRNA-processing protein Ipi1 N-terminal domain-containing protein</fullName>
    </recommendedName>
</protein>
<dbReference type="Pfam" id="PF12333">
    <property type="entry name" value="Ipi1_N"/>
    <property type="match status" value="1"/>
</dbReference>
<evidence type="ECO:0000313" key="5">
    <source>
        <dbReference type="Proteomes" id="UP000183365"/>
    </source>
</evidence>
<sequence>MAKKKTEKQKDFVKKKLKVGKKLTNSNETSISFNSKKIKLANQRKINQPIEKLPSGIPHSQHTLTSQEFISKVSLLKHYSNVSRKETLITFIKSFDQLNQLQLINLIKNSLHLFIDPDFGVREEFCKFLELINEHHPDIIIANLNNIMLYVINGITHILRDIKLHTGKFLLIILSNKLITIEKILMINNKFFLNLLNGILDIIGIDKNIKSTSKNSNLIDKQNLKLNNSAMSGNVTLSKKTVTYKLNNLKALQMFLTKVLKRDINSNDQGVINCHLPSNTCQPYTRLQLFSSKLAINNIKEWNANTSITNDNTDFVSFQDFNARVNVIKDQYLDIIKINLEMIKKDFGYAESDRKGNSELGRVANNCLNILEECL</sequence>
<dbReference type="OrthoDB" id="361362at2759"/>
<organism evidence="4 5">
    <name type="scientific">Hanseniaspora guilliermondii</name>
    <dbReference type="NCBI Taxonomy" id="56406"/>
    <lineage>
        <taxon>Eukaryota</taxon>
        <taxon>Fungi</taxon>
        <taxon>Dikarya</taxon>
        <taxon>Ascomycota</taxon>
        <taxon>Saccharomycotina</taxon>
        <taxon>Saccharomycetes</taxon>
        <taxon>Saccharomycodales</taxon>
        <taxon>Saccharomycodaceae</taxon>
        <taxon>Hanseniaspora</taxon>
    </lineage>
</organism>
<proteinExistence type="predicted"/>
<reference evidence="5" key="1">
    <citation type="submission" date="2016-11" db="EMBL/GenBank/DDBJ databases">
        <authorList>
            <person name="Guldener U."/>
        </authorList>
    </citation>
    <scope>NUCLEOTIDE SEQUENCE [LARGE SCALE GENOMIC DNA]</scope>
</reference>
<evidence type="ECO:0000256" key="1">
    <source>
        <dbReference type="ARBA" id="ARBA00002355"/>
    </source>
</evidence>
<dbReference type="InterPro" id="IPR024679">
    <property type="entry name" value="Ipi1_N"/>
</dbReference>
<accession>A0A1L0CXC4</accession>
<evidence type="ECO:0000256" key="2">
    <source>
        <dbReference type="ARBA" id="ARBA00011141"/>
    </source>
</evidence>
<dbReference type="SUPFAM" id="SSF48371">
    <property type="entry name" value="ARM repeat"/>
    <property type="match status" value="1"/>
</dbReference>
<name>A0A1L0CXC4_9ASCO</name>
<dbReference type="EMBL" id="FQNF01000024">
    <property type="protein sequence ID" value="SGZ39479.1"/>
    <property type="molecule type" value="Genomic_DNA"/>
</dbReference>
<gene>
    <name evidence="4" type="ORF">HGUI_01679</name>
</gene>
<keyword evidence="5" id="KW-1185">Reference proteome</keyword>
<dbReference type="AlphaFoldDB" id="A0A1L0CXC4"/>
<feature type="domain" description="Pre-rRNA-processing protein Ipi1 N-terminal" evidence="3">
    <location>
        <begin position="143"/>
        <end position="256"/>
    </location>
</feature>
<dbReference type="InterPro" id="IPR016024">
    <property type="entry name" value="ARM-type_fold"/>
</dbReference>
<evidence type="ECO:0000259" key="3">
    <source>
        <dbReference type="Pfam" id="PF12333"/>
    </source>
</evidence>
<comment type="function">
    <text evidence="1">Component of the RIX1 complex required for processing of ITS2 sequences from 35S pre-rRNA.</text>
</comment>
<comment type="subunit">
    <text evidence="2">Component of the RIX1 complex, composed of IPI1, RIX1/IPI2 and IPI3 in a 1:2:2 stoichiometry. The complex interacts (via RIX1) with MDN1 (via its hexameric AAA ATPase ring) and the pre-60S ribosome particles.</text>
</comment>
<dbReference type="VEuPathDB" id="FungiDB:HGUI_01679"/>
<dbReference type="Proteomes" id="UP000183365">
    <property type="component" value="Unassembled WGS sequence"/>
</dbReference>
<evidence type="ECO:0000313" key="4">
    <source>
        <dbReference type="EMBL" id="SGZ39479.1"/>
    </source>
</evidence>